<name>A0A0V0GJI7_SOLCH</name>
<organism evidence="1">
    <name type="scientific">Solanum chacoense</name>
    <name type="common">Chaco potato</name>
    <dbReference type="NCBI Taxonomy" id="4108"/>
    <lineage>
        <taxon>Eukaryota</taxon>
        <taxon>Viridiplantae</taxon>
        <taxon>Streptophyta</taxon>
        <taxon>Embryophyta</taxon>
        <taxon>Tracheophyta</taxon>
        <taxon>Spermatophyta</taxon>
        <taxon>Magnoliopsida</taxon>
        <taxon>eudicotyledons</taxon>
        <taxon>Gunneridae</taxon>
        <taxon>Pentapetalae</taxon>
        <taxon>asterids</taxon>
        <taxon>lamiids</taxon>
        <taxon>Solanales</taxon>
        <taxon>Solanaceae</taxon>
        <taxon>Solanoideae</taxon>
        <taxon>Solaneae</taxon>
        <taxon>Solanum</taxon>
    </lineage>
</organism>
<protein>
    <submittedName>
        <fullName evidence="1">Putative ovule protein</fullName>
    </submittedName>
</protein>
<proteinExistence type="predicted"/>
<dbReference type="AlphaFoldDB" id="A0A0V0GJI7"/>
<accession>A0A0V0GJI7</accession>
<sequence length="61" mass="7153">GGSHRESSVIRRWHPNSKKSSTDWCLDQLWCMWRELASQEFSHLEDECCGNEDTAMDVCTY</sequence>
<evidence type="ECO:0000313" key="1">
    <source>
        <dbReference type="EMBL" id="JAP08300.1"/>
    </source>
</evidence>
<reference evidence="1" key="1">
    <citation type="submission" date="2015-12" db="EMBL/GenBank/DDBJ databases">
        <title>Gene expression during late stages of embryo sac development: a critical building block for successful pollen-pistil interactions.</title>
        <authorList>
            <person name="Liu Y."/>
            <person name="Joly V."/>
            <person name="Sabar M."/>
            <person name="Matton D.P."/>
        </authorList>
    </citation>
    <scope>NUCLEOTIDE SEQUENCE</scope>
</reference>
<feature type="non-terminal residue" evidence="1">
    <location>
        <position position="1"/>
    </location>
</feature>
<dbReference type="EMBL" id="GEDG01037156">
    <property type="protein sequence ID" value="JAP08300.1"/>
    <property type="molecule type" value="Transcribed_RNA"/>
</dbReference>